<organism evidence="2 3">
    <name type="scientific">Candidatus Lloydbacteria bacterium RIFCSPHIGHO2_02_FULL_54_17</name>
    <dbReference type="NCBI Taxonomy" id="1798664"/>
    <lineage>
        <taxon>Bacteria</taxon>
        <taxon>Candidatus Lloydiibacteriota</taxon>
    </lineage>
</organism>
<dbReference type="CDD" id="cd04301">
    <property type="entry name" value="NAT_SF"/>
    <property type="match status" value="1"/>
</dbReference>
<protein>
    <recommendedName>
        <fullName evidence="1">N-acetyltransferase domain-containing protein</fullName>
    </recommendedName>
</protein>
<evidence type="ECO:0000259" key="1">
    <source>
        <dbReference type="PROSITE" id="PS51186"/>
    </source>
</evidence>
<evidence type="ECO:0000313" key="2">
    <source>
        <dbReference type="EMBL" id="OGZ13226.1"/>
    </source>
</evidence>
<dbReference type="AlphaFoldDB" id="A0A1G2DI37"/>
<dbReference type="STRING" id="1798664.A3C93_02010"/>
<dbReference type="SUPFAM" id="SSF55729">
    <property type="entry name" value="Acyl-CoA N-acyltransferases (Nat)"/>
    <property type="match status" value="1"/>
</dbReference>
<dbReference type="EMBL" id="MHLO01000006">
    <property type="protein sequence ID" value="OGZ13226.1"/>
    <property type="molecule type" value="Genomic_DNA"/>
</dbReference>
<dbReference type="InterPro" id="IPR016181">
    <property type="entry name" value="Acyl_CoA_acyltransferase"/>
</dbReference>
<dbReference type="Gene3D" id="3.40.630.30">
    <property type="match status" value="1"/>
</dbReference>
<dbReference type="Pfam" id="PF00583">
    <property type="entry name" value="Acetyltransf_1"/>
    <property type="match status" value="1"/>
</dbReference>
<evidence type="ECO:0000313" key="3">
    <source>
        <dbReference type="Proteomes" id="UP000178636"/>
    </source>
</evidence>
<proteinExistence type="predicted"/>
<dbReference type="Proteomes" id="UP000178636">
    <property type="component" value="Unassembled WGS sequence"/>
</dbReference>
<dbReference type="InterPro" id="IPR000182">
    <property type="entry name" value="GNAT_dom"/>
</dbReference>
<reference evidence="2 3" key="1">
    <citation type="journal article" date="2016" name="Nat. Commun.">
        <title>Thousands of microbial genomes shed light on interconnected biogeochemical processes in an aquifer system.</title>
        <authorList>
            <person name="Anantharaman K."/>
            <person name="Brown C.T."/>
            <person name="Hug L.A."/>
            <person name="Sharon I."/>
            <person name="Castelle C.J."/>
            <person name="Probst A.J."/>
            <person name="Thomas B.C."/>
            <person name="Singh A."/>
            <person name="Wilkins M.J."/>
            <person name="Karaoz U."/>
            <person name="Brodie E.L."/>
            <person name="Williams K.H."/>
            <person name="Hubbard S.S."/>
            <person name="Banfield J.F."/>
        </authorList>
    </citation>
    <scope>NUCLEOTIDE SEQUENCE [LARGE SCALE GENOMIC DNA]</scope>
</reference>
<dbReference type="PROSITE" id="PS51186">
    <property type="entry name" value="GNAT"/>
    <property type="match status" value="1"/>
</dbReference>
<comment type="caution">
    <text evidence="2">The sequence shown here is derived from an EMBL/GenBank/DDBJ whole genome shotgun (WGS) entry which is preliminary data.</text>
</comment>
<gene>
    <name evidence="2" type="ORF">A3C93_02010</name>
</gene>
<accession>A0A1G2DI37</accession>
<sequence length="347" mass="38304">MSVKQASREEFLDVIPGLLRARYAGMDRVILDKTVRARRFLDPRNPVFRFAHIEIFLSCTKDGETDGCAITIFDRRLSGEGRIGFVEFADHASGSALLAQSVAHLKREGVSVVRAPIDGTIWDRFRLCLDDSNPPFSGEPFNPALYAPVFLGSGFFPLAESESMIEPMTDELRSRYEGNERTARTSGVEIQLLHSANDPTLVEDVISLLNTSFADAPSFVSLSRDELVYSILGSLDTVESDIFVARKGAHVSGFLLGYIDGDNSGRRRYILKTTAVDPSARRAGVGGALFSRAIRTASAKGAEEVIYAIMRKDNAPIRRIAGEEKIRYRTYALYERNVRGDGPATLL</sequence>
<dbReference type="GO" id="GO:0016747">
    <property type="term" value="F:acyltransferase activity, transferring groups other than amino-acyl groups"/>
    <property type="evidence" value="ECO:0007669"/>
    <property type="project" value="InterPro"/>
</dbReference>
<name>A0A1G2DI37_9BACT</name>
<feature type="domain" description="N-acetyltransferase" evidence="1">
    <location>
        <begin position="204"/>
        <end position="339"/>
    </location>
</feature>